<keyword evidence="3 6" id="KW-0812">Transmembrane</keyword>
<dbReference type="Pfam" id="PF07947">
    <property type="entry name" value="YhhN"/>
    <property type="match status" value="1"/>
</dbReference>
<organism evidence="7 8">
    <name type="scientific">Xaviernesmea oryzae</name>
    <dbReference type="NCBI Taxonomy" id="464029"/>
    <lineage>
        <taxon>Bacteria</taxon>
        <taxon>Pseudomonadati</taxon>
        <taxon>Pseudomonadota</taxon>
        <taxon>Alphaproteobacteria</taxon>
        <taxon>Hyphomicrobiales</taxon>
        <taxon>Rhizobiaceae</taxon>
        <taxon>Rhizobium/Agrobacterium group</taxon>
        <taxon>Xaviernesmea</taxon>
    </lineage>
</organism>
<name>A0A1X7CGG2_9HYPH</name>
<feature type="transmembrane region" description="Helical" evidence="6">
    <location>
        <begin position="135"/>
        <end position="156"/>
    </location>
</feature>
<accession>A0A1X7CGG2</accession>
<dbReference type="STRING" id="464029.SAMN02982989_0282"/>
<feature type="transmembrane region" description="Helical" evidence="6">
    <location>
        <begin position="76"/>
        <end position="96"/>
    </location>
</feature>
<dbReference type="PANTHER" id="PTHR31885">
    <property type="entry name" value="GH04784P"/>
    <property type="match status" value="1"/>
</dbReference>
<evidence type="ECO:0000256" key="2">
    <source>
        <dbReference type="ARBA" id="ARBA00007375"/>
    </source>
</evidence>
<dbReference type="EMBL" id="FXAF01000001">
    <property type="protein sequence ID" value="SME96194.1"/>
    <property type="molecule type" value="Genomic_DNA"/>
</dbReference>
<reference evidence="8" key="1">
    <citation type="submission" date="2017-04" db="EMBL/GenBank/DDBJ databases">
        <authorList>
            <person name="Varghese N."/>
            <person name="Submissions S."/>
        </authorList>
    </citation>
    <scope>NUCLEOTIDE SEQUENCE [LARGE SCALE GENOMIC DNA]</scope>
    <source>
        <strain evidence="8">B4P</strain>
    </source>
</reference>
<keyword evidence="8" id="KW-1185">Reference proteome</keyword>
<feature type="transmembrane region" description="Helical" evidence="6">
    <location>
        <begin position="108"/>
        <end position="128"/>
    </location>
</feature>
<feature type="transmembrane region" description="Helical" evidence="6">
    <location>
        <begin position="39"/>
        <end position="64"/>
    </location>
</feature>
<evidence type="ECO:0000313" key="7">
    <source>
        <dbReference type="EMBL" id="SME96194.1"/>
    </source>
</evidence>
<feature type="transmembrane region" description="Helical" evidence="6">
    <location>
        <begin position="194"/>
        <end position="214"/>
    </location>
</feature>
<dbReference type="GO" id="GO:0016020">
    <property type="term" value="C:membrane"/>
    <property type="evidence" value="ECO:0007669"/>
    <property type="project" value="UniProtKB-SubCell"/>
</dbReference>
<evidence type="ECO:0000256" key="3">
    <source>
        <dbReference type="ARBA" id="ARBA00022692"/>
    </source>
</evidence>
<proteinExistence type="inferred from homology"/>
<evidence type="ECO:0000256" key="5">
    <source>
        <dbReference type="ARBA" id="ARBA00023136"/>
    </source>
</evidence>
<gene>
    <name evidence="7" type="ORF">SAMN02982989_0282</name>
</gene>
<dbReference type="InterPro" id="IPR012506">
    <property type="entry name" value="TMEM86B-like"/>
</dbReference>
<evidence type="ECO:0000256" key="6">
    <source>
        <dbReference type="SAM" id="Phobius"/>
    </source>
</evidence>
<dbReference type="RefSeq" id="WP_085419607.1">
    <property type="nucleotide sequence ID" value="NZ_FXAF01000001.1"/>
</dbReference>
<dbReference type="Proteomes" id="UP000192903">
    <property type="component" value="Unassembled WGS sequence"/>
</dbReference>
<protein>
    <submittedName>
        <fullName evidence="7">Uncharacterized membrane protein YhhN</fullName>
    </submittedName>
</protein>
<comment type="subcellular location">
    <subcellularLocation>
        <location evidence="1">Membrane</location>
        <topology evidence="1">Multi-pass membrane protein</topology>
    </subcellularLocation>
</comment>
<keyword evidence="5 6" id="KW-0472">Membrane</keyword>
<evidence type="ECO:0000256" key="1">
    <source>
        <dbReference type="ARBA" id="ARBA00004141"/>
    </source>
</evidence>
<evidence type="ECO:0000256" key="4">
    <source>
        <dbReference type="ARBA" id="ARBA00022989"/>
    </source>
</evidence>
<dbReference type="OrthoDB" id="7266492at2"/>
<keyword evidence="4 6" id="KW-1133">Transmembrane helix</keyword>
<dbReference type="AlphaFoldDB" id="A0A1X7CGG2"/>
<dbReference type="PANTHER" id="PTHR31885:SF6">
    <property type="entry name" value="GH04784P"/>
    <property type="match status" value="1"/>
</dbReference>
<comment type="similarity">
    <text evidence="2">Belongs to the TMEM86 family.</text>
</comment>
<dbReference type="GO" id="GO:0016787">
    <property type="term" value="F:hydrolase activity"/>
    <property type="evidence" value="ECO:0007669"/>
    <property type="project" value="TreeGrafter"/>
</dbReference>
<evidence type="ECO:0000313" key="8">
    <source>
        <dbReference type="Proteomes" id="UP000192903"/>
    </source>
</evidence>
<sequence>MAVFSSVVLAASLALALFHFRWLERPASHPRAVLKTVPVLLLVVYAFLAGAPLLLVVALALGALGDACLAFEGETAFIAGLAAFLFSHLAYVGLFWPAVEPGLVVGSPWRYAVAWALVVLLGMMLLVLWRPAGKLVVPIAVYAIAIIAMALSALMLRPVPPSAGAALFVMSDAALAVQKFLVKPGSPVTKRLKFFVWGTYYAAQLIFTLAFAGLPRF</sequence>